<dbReference type="OrthoDB" id="6089000at2759"/>
<dbReference type="GeneID" id="106171699"/>
<evidence type="ECO:0000313" key="4">
    <source>
        <dbReference type="RefSeq" id="XP_013407600.1"/>
    </source>
</evidence>
<dbReference type="CDD" id="cd01671">
    <property type="entry name" value="CARD"/>
    <property type="match status" value="1"/>
</dbReference>
<accession>A0A1S3JB20</accession>
<dbReference type="RefSeq" id="XP_013407600.1">
    <property type="nucleotide sequence ID" value="XM_013552146.1"/>
</dbReference>
<dbReference type="InterPro" id="IPR037939">
    <property type="entry name" value="CRADD"/>
</dbReference>
<dbReference type="SMART" id="SM00114">
    <property type="entry name" value="CARD"/>
    <property type="match status" value="1"/>
</dbReference>
<evidence type="ECO:0000256" key="1">
    <source>
        <dbReference type="SAM" id="MobiDB-lite"/>
    </source>
</evidence>
<dbReference type="PROSITE" id="PS50209">
    <property type="entry name" value="CARD"/>
    <property type="match status" value="1"/>
</dbReference>
<dbReference type="GO" id="GO:0042981">
    <property type="term" value="P:regulation of apoptotic process"/>
    <property type="evidence" value="ECO:0007669"/>
    <property type="project" value="InterPro"/>
</dbReference>
<gene>
    <name evidence="4" type="primary">LOC106171699</name>
</gene>
<dbReference type="Gene3D" id="1.10.533.10">
    <property type="entry name" value="Death Domain, Fas"/>
    <property type="match status" value="1"/>
</dbReference>
<dbReference type="GO" id="GO:0070513">
    <property type="term" value="F:death domain binding"/>
    <property type="evidence" value="ECO:0007669"/>
    <property type="project" value="InterPro"/>
</dbReference>
<dbReference type="KEGG" id="lak:106171699"/>
<feature type="region of interest" description="Disordered" evidence="1">
    <location>
        <begin position="352"/>
        <end position="385"/>
    </location>
</feature>
<keyword evidence="3" id="KW-1185">Reference proteome</keyword>
<dbReference type="Pfam" id="PF00619">
    <property type="entry name" value="CARD"/>
    <property type="match status" value="1"/>
</dbReference>
<dbReference type="PANTHER" id="PTHR15034:SF5">
    <property type="entry name" value="DEATH DOMAIN-CONTAINING PROTEIN CRADD"/>
    <property type="match status" value="1"/>
</dbReference>
<protein>
    <submittedName>
        <fullName evidence="4">Uncharacterized protein LOC106171699</fullName>
    </submittedName>
</protein>
<evidence type="ECO:0000259" key="2">
    <source>
        <dbReference type="PROSITE" id="PS50209"/>
    </source>
</evidence>
<feature type="domain" description="CARD" evidence="2">
    <location>
        <begin position="1"/>
        <end position="77"/>
    </location>
</feature>
<dbReference type="AlphaFoldDB" id="A0A1S3JB20"/>
<proteinExistence type="predicted"/>
<dbReference type="Proteomes" id="UP000085678">
    <property type="component" value="Unplaced"/>
</dbReference>
<reference evidence="4" key="1">
    <citation type="submission" date="2025-08" db="UniProtKB">
        <authorList>
            <consortium name="RefSeq"/>
        </authorList>
    </citation>
    <scope>IDENTIFICATION</scope>
    <source>
        <tissue evidence="4">Gonads</tissue>
    </source>
</reference>
<organism evidence="3 4">
    <name type="scientific">Lingula anatina</name>
    <name type="common">Brachiopod</name>
    <name type="synonym">Lingula unguis</name>
    <dbReference type="NCBI Taxonomy" id="7574"/>
    <lineage>
        <taxon>Eukaryota</taxon>
        <taxon>Metazoa</taxon>
        <taxon>Spiralia</taxon>
        <taxon>Lophotrochozoa</taxon>
        <taxon>Brachiopoda</taxon>
        <taxon>Linguliformea</taxon>
        <taxon>Lingulata</taxon>
        <taxon>Lingulida</taxon>
        <taxon>Linguloidea</taxon>
        <taxon>Lingulidae</taxon>
        <taxon>Lingula</taxon>
    </lineage>
</organism>
<dbReference type="InterPro" id="IPR001315">
    <property type="entry name" value="CARD"/>
</dbReference>
<dbReference type="PANTHER" id="PTHR15034">
    <property type="entry name" value="DEATH DOMAIN-CONTAINING PROTEIN CRADD"/>
    <property type="match status" value="1"/>
</dbReference>
<sequence length="385" mass="45160">MDTLHKEILKKFRVRLIDELCDVSTIVEHLFQHDTVTEGLKDKIQATQTEREKIRCLLDILPKRGPEAFRRFLAAVEVSHDWIVRDMREAVILDEAKLTRMKGGVSKNVRDVDPEIRQEVIDFCSKLWREDRYRRIPEFAKSGIEDALTKRLAQEKRLRERQESFFRVTKTQNEALLPELKNKVREMCGRFGDSDTDQQRNRVNDSSDDLEALEIYIRAVRHLLEKNEVRVADCYRIMNLEIPNENRNRLPLSEKIEELLADRDEQIRELRSEKKKLQMEFETFKSAAEYERVKMENQARGYSAEIQCLEDELKNVKMDKSEVLLELQSSREEAASLQMEVETLTKEIMALQSSPRGSVQGHASPRKSLRVDSSLSPARTRSKRR</sequence>
<dbReference type="InterPro" id="IPR011029">
    <property type="entry name" value="DEATH-like_dom_sf"/>
</dbReference>
<dbReference type="GO" id="GO:0002020">
    <property type="term" value="F:protease binding"/>
    <property type="evidence" value="ECO:0007669"/>
    <property type="project" value="InterPro"/>
</dbReference>
<evidence type="ECO:0000313" key="3">
    <source>
        <dbReference type="Proteomes" id="UP000085678"/>
    </source>
</evidence>
<dbReference type="InParanoid" id="A0A1S3JB20"/>
<dbReference type="SUPFAM" id="SSF47986">
    <property type="entry name" value="DEATH domain"/>
    <property type="match status" value="1"/>
</dbReference>
<name>A0A1S3JB20_LINAN</name>